<dbReference type="SUPFAM" id="SSF53167">
    <property type="entry name" value="Purine and uridine phosphorylases"/>
    <property type="match status" value="1"/>
</dbReference>
<protein>
    <recommendedName>
        <fullName evidence="3">Nucleoside phosphorylase domain-containing protein</fullName>
    </recommendedName>
</protein>
<dbReference type="AlphaFoldDB" id="A0A401H8N1"/>
<evidence type="ECO:0008006" key="3">
    <source>
        <dbReference type="Google" id="ProtNLM"/>
    </source>
</evidence>
<gene>
    <name evidence="1" type="ORF">apy_05510</name>
</gene>
<dbReference type="RefSeq" id="WP_010865877.1">
    <property type="nucleotide sequence ID" value="NZ_BDMD01000026.1"/>
</dbReference>
<dbReference type="GO" id="GO:0003824">
    <property type="term" value="F:catalytic activity"/>
    <property type="evidence" value="ECO:0007669"/>
    <property type="project" value="InterPro"/>
</dbReference>
<name>A0A401H8N1_AERPX</name>
<dbReference type="GeneID" id="1444784"/>
<evidence type="ECO:0000313" key="1">
    <source>
        <dbReference type="EMBL" id="GBF08826.1"/>
    </source>
</evidence>
<dbReference type="Gene3D" id="3.40.50.1580">
    <property type="entry name" value="Nucleoside phosphorylase domain"/>
    <property type="match status" value="1"/>
</dbReference>
<dbReference type="GO" id="GO:0009116">
    <property type="term" value="P:nucleoside metabolic process"/>
    <property type="evidence" value="ECO:0007669"/>
    <property type="project" value="InterPro"/>
</dbReference>
<dbReference type="InterPro" id="IPR035994">
    <property type="entry name" value="Nucleoside_phosphorylase_sf"/>
</dbReference>
<dbReference type="OrthoDB" id="377775at2157"/>
<proteinExistence type="predicted"/>
<accession>A0A401H8N1</accession>
<dbReference type="Proteomes" id="UP000291213">
    <property type="component" value="Unassembled WGS sequence"/>
</dbReference>
<comment type="caution">
    <text evidence="1">The sequence shown here is derived from an EMBL/GenBank/DDBJ whole genome shotgun (WGS) entry which is preliminary data.</text>
</comment>
<evidence type="ECO:0000313" key="2">
    <source>
        <dbReference type="Proteomes" id="UP000291213"/>
    </source>
</evidence>
<sequence length="257" mass="27533">MSSGVGIVTRIQSVSPAISAVLLDHPGVYLRTVRGASAIYGGEYTGMPGFRFTVGRIGDASLLIGLIPPYPQAVAEAVYELFILGIRNVITITRGARLGRRVEEGERVVLAKAAIPLDGVSQRIAPPGTPLLASAELLRGLLAYAELGVLKGSVNPGTTVTMQSLRMAWSYDDAEEYIGLRDVRAADTVTAPLYALQYQFERLNALSVVVAERPLTPTPRPVETDARALERHDEREADLISKILIAAVETIKAVAGE</sequence>
<organism evidence="1 2">
    <name type="scientific">Aeropyrum pernix</name>
    <dbReference type="NCBI Taxonomy" id="56636"/>
    <lineage>
        <taxon>Archaea</taxon>
        <taxon>Thermoproteota</taxon>
        <taxon>Thermoprotei</taxon>
        <taxon>Desulfurococcales</taxon>
        <taxon>Desulfurococcaceae</taxon>
        <taxon>Aeropyrum</taxon>
    </lineage>
</organism>
<reference evidence="1 2" key="1">
    <citation type="submission" date="2017-02" db="EMBL/GenBank/DDBJ databases">
        <title>isolation and characterization of a novel temperate virus Aeropyrum globular virus 1 infecting hyperthermophilic archaeon Aeropyrum.</title>
        <authorList>
            <person name="Yumiya M."/>
            <person name="Yoshida T."/>
            <person name="Sako Y."/>
        </authorList>
    </citation>
    <scope>NUCLEOTIDE SEQUENCE [LARGE SCALE GENOMIC DNA]</scope>
    <source>
        <strain evidence="1 2">YK1-12-2013</strain>
    </source>
</reference>
<dbReference type="EMBL" id="BDMD01000026">
    <property type="protein sequence ID" value="GBF08826.1"/>
    <property type="molecule type" value="Genomic_DNA"/>
</dbReference>